<evidence type="ECO:0000313" key="3">
    <source>
        <dbReference type="Proteomes" id="UP000327468"/>
    </source>
</evidence>
<feature type="compositionally biased region" description="Polar residues" evidence="1">
    <location>
        <begin position="173"/>
        <end position="182"/>
    </location>
</feature>
<comment type="caution">
    <text evidence="2">The sequence shown here is derived from an EMBL/GenBank/DDBJ whole genome shotgun (WGS) entry which is preliminary data.</text>
</comment>
<gene>
    <name evidence="2" type="ORF">PHYPO_G00249620</name>
</gene>
<dbReference type="Pfam" id="PF02393">
    <property type="entry name" value="US22"/>
    <property type="match status" value="1"/>
</dbReference>
<keyword evidence="3" id="KW-1185">Reference proteome</keyword>
<evidence type="ECO:0000256" key="1">
    <source>
        <dbReference type="SAM" id="MobiDB-lite"/>
    </source>
</evidence>
<protein>
    <submittedName>
        <fullName evidence="2">Uncharacterized protein</fullName>
    </submittedName>
</protein>
<dbReference type="AlphaFoldDB" id="A0A5N5J667"/>
<name>A0A5N5J667_PANHP</name>
<feature type="region of interest" description="Disordered" evidence="1">
    <location>
        <begin position="150"/>
        <end position="182"/>
    </location>
</feature>
<dbReference type="InterPro" id="IPR003360">
    <property type="entry name" value="US22-like"/>
</dbReference>
<dbReference type="EMBL" id="VFJC01000061">
    <property type="protein sequence ID" value="KAB5513304.1"/>
    <property type="molecule type" value="Genomic_DNA"/>
</dbReference>
<reference evidence="2 3" key="1">
    <citation type="submission" date="2019-06" db="EMBL/GenBank/DDBJ databases">
        <title>A chromosome-scale genome assembly of the striped catfish, Pangasianodon hypophthalmus.</title>
        <authorList>
            <person name="Wen M."/>
            <person name="Zahm M."/>
            <person name="Roques C."/>
            <person name="Cabau C."/>
            <person name="Klopp C."/>
            <person name="Donnadieu C."/>
            <person name="Jouanno E."/>
            <person name="Avarre J.-C."/>
            <person name="Campet M."/>
            <person name="Ha T.T.T."/>
            <person name="Dugue R."/>
            <person name="Lampietro C."/>
            <person name="Louis A."/>
            <person name="Herpin A."/>
            <person name="Echchiki A."/>
            <person name="Berthelot C."/>
            <person name="Parey E."/>
            <person name="Roest-Crollius H."/>
            <person name="Braasch I."/>
            <person name="Postlethwait J."/>
            <person name="Bobe J."/>
            <person name="Montfort J."/>
            <person name="Bouchez O."/>
            <person name="Begum T."/>
            <person name="Schartl M."/>
            <person name="Guiguen Y."/>
        </authorList>
    </citation>
    <scope>NUCLEOTIDE SEQUENCE [LARGE SCALE GENOMIC DNA]</scope>
    <source>
        <strain evidence="2 3">Indonesia</strain>
        <tissue evidence="2">Blood</tissue>
    </source>
</reference>
<sequence length="227" mass="26786">MEKCNFRVGSLKDTSYEDEPDILEEWEQYYLRENMKMEVIGVFEEFPCNSLYAELVLMVCEDGKVFAYEDEQMHLVAKSLKELFDYGLQFPGIEQYYRGQSFEDMTDAEWDRVKKSTKEVAVKKQHQDMLEHMEESYLIDLAIIKQRLQTEQPSRMSSNKERCGGNRRRNMPKKSSTWSTHFNMGEDDFVKGNHKLKHHRRHKQSPQKADLCQTCVRPVSTTTSVLC</sequence>
<organism evidence="2 3">
    <name type="scientific">Pangasianodon hypophthalmus</name>
    <name type="common">Striped catfish</name>
    <name type="synonym">Helicophagus hypophthalmus</name>
    <dbReference type="NCBI Taxonomy" id="310915"/>
    <lineage>
        <taxon>Eukaryota</taxon>
        <taxon>Metazoa</taxon>
        <taxon>Chordata</taxon>
        <taxon>Craniata</taxon>
        <taxon>Vertebrata</taxon>
        <taxon>Euteleostomi</taxon>
        <taxon>Actinopterygii</taxon>
        <taxon>Neopterygii</taxon>
        <taxon>Teleostei</taxon>
        <taxon>Ostariophysi</taxon>
        <taxon>Siluriformes</taxon>
        <taxon>Pangasiidae</taxon>
        <taxon>Pangasianodon</taxon>
    </lineage>
</organism>
<proteinExistence type="predicted"/>
<accession>A0A5N5J667</accession>
<dbReference type="Proteomes" id="UP000327468">
    <property type="component" value="Unassembled WGS sequence"/>
</dbReference>
<evidence type="ECO:0000313" key="2">
    <source>
        <dbReference type="EMBL" id="KAB5513304.1"/>
    </source>
</evidence>